<evidence type="ECO:0000313" key="5">
    <source>
        <dbReference type="Proteomes" id="UP000290588"/>
    </source>
</evidence>
<dbReference type="Proteomes" id="UP000262582">
    <property type="component" value="Chromosome"/>
</dbReference>
<dbReference type="InterPro" id="IPR027623">
    <property type="entry name" value="AmmeMemoSam_A"/>
</dbReference>
<dbReference type="OrthoDB" id="9782820at2"/>
<reference evidence="2 4" key="2">
    <citation type="submission" date="2018-08" db="EMBL/GenBank/DDBJ databases">
        <title>Complete genome of the Arcobacter ellisii type strain LMG 26155.</title>
        <authorList>
            <person name="Miller W.G."/>
            <person name="Yee E."/>
            <person name="Bono J.L."/>
        </authorList>
    </citation>
    <scope>NUCLEOTIDE SEQUENCE [LARGE SCALE GENOMIC DNA]</scope>
    <source>
        <strain evidence="2 4">LMG 26155</strain>
    </source>
</reference>
<organism evidence="3 5">
    <name type="scientific">Arcobacter ellisii</name>
    <dbReference type="NCBI Taxonomy" id="913109"/>
    <lineage>
        <taxon>Bacteria</taxon>
        <taxon>Pseudomonadati</taxon>
        <taxon>Campylobacterota</taxon>
        <taxon>Epsilonproteobacteria</taxon>
        <taxon>Campylobacterales</taxon>
        <taxon>Arcobacteraceae</taxon>
        <taxon>Arcobacter</taxon>
    </lineage>
</organism>
<dbReference type="Pfam" id="PF01871">
    <property type="entry name" value="AMMECR1"/>
    <property type="match status" value="1"/>
</dbReference>
<dbReference type="Proteomes" id="UP000290588">
    <property type="component" value="Unassembled WGS sequence"/>
</dbReference>
<dbReference type="EMBL" id="CP032097">
    <property type="protein sequence ID" value="AXX94372.1"/>
    <property type="molecule type" value="Genomic_DNA"/>
</dbReference>
<dbReference type="InterPro" id="IPR036071">
    <property type="entry name" value="AMMECR1_dom_sf"/>
</dbReference>
<dbReference type="Gene3D" id="3.30.700.20">
    <property type="entry name" value="Hypothetical protein ph0010, domain 1"/>
    <property type="match status" value="1"/>
</dbReference>
<dbReference type="SUPFAM" id="SSF143447">
    <property type="entry name" value="AMMECR1-like"/>
    <property type="match status" value="1"/>
</dbReference>
<keyword evidence="4" id="KW-1185">Reference proteome</keyword>
<protein>
    <submittedName>
        <fullName evidence="3">AmmeMemoRadiSam system protein A</fullName>
    </submittedName>
</protein>
<dbReference type="PANTHER" id="PTHR13016">
    <property type="entry name" value="AMMECR1 HOMOLOG"/>
    <property type="match status" value="1"/>
</dbReference>
<dbReference type="NCBIfam" id="TIGR04335">
    <property type="entry name" value="AmmeMemoSam_A"/>
    <property type="match status" value="1"/>
</dbReference>
<dbReference type="KEGG" id="aell:AELL_0692"/>
<dbReference type="AlphaFoldDB" id="A0A347U694"/>
<evidence type="ECO:0000313" key="4">
    <source>
        <dbReference type="Proteomes" id="UP000262582"/>
    </source>
</evidence>
<dbReference type="InterPro" id="IPR027485">
    <property type="entry name" value="AMMECR1_N"/>
</dbReference>
<dbReference type="InterPro" id="IPR023473">
    <property type="entry name" value="AMMECR1"/>
</dbReference>
<dbReference type="InterPro" id="IPR002733">
    <property type="entry name" value="AMMECR1_domain"/>
</dbReference>
<name>A0A347U694_9BACT</name>
<dbReference type="PANTHER" id="PTHR13016:SF0">
    <property type="entry name" value="AMME SYNDROME CANDIDATE GENE 1 PROTEIN"/>
    <property type="match status" value="1"/>
</dbReference>
<dbReference type="Gene3D" id="3.30.1490.150">
    <property type="entry name" value="Hypothetical protein ph0010, domain 2"/>
    <property type="match status" value="1"/>
</dbReference>
<gene>
    <name evidence="3" type="primary">amrA</name>
    <name evidence="2" type="ORF">AELL_0692</name>
    <name evidence="3" type="ORF">CP962_06330</name>
</gene>
<sequence>MENQVLLDIAKKSIEKKFDSNIKIDKTKLLTDFPELKENGATFVTLTLDGQLRGCIGSLQAYRPLLDDLISNAFAAAFEDPRFYELTPLEFKKVNIEISILTTPVEVLYSDLEDLKSKIKPNIHGVILQKDGRRSTFLPQVWEQLPSFKEFFAHLCYKGSFEVNCLEFHPQIFTYEVKKIK</sequence>
<proteinExistence type="predicted"/>
<dbReference type="EMBL" id="NXIG01000005">
    <property type="protein sequence ID" value="RXI31072.1"/>
    <property type="molecule type" value="Genomic_DNA"/>
</dbReference>
<dbReference type="PROSITE" id="PS51112">
    <property type="entry name" value="AMMECR1"/>
    <property type="match status" value="1"/>
</dbReference>
<feature type="domain" description="AMMECR1" evidence="1">
    <location>
        <begin position="1"/>
        <end position="181"/>
    </location>
</feature>
<evidence type="ECO:0000259" key="1">
    <source>
        <dbReference type="PROSITE" id="PS51112"/>
    </source>
</evidence>
<evidence type="ECO:0000313" key="3">
    <source>
        <dbReference type="EMBL" id="RXI31072.1"/>
    </source>
</evidence>
<dbReference type="RefSeq" id="WP_118916602.1">
    <property type="nucleotide sequence ID" value="NZ_CP032097.1"/>
</dbReference>
<reference evidence="3 5" key="1">
    <citation type="submission" date="2017-09" db="EMBL/GenBank/DDBJ databases">
        <title>Genomics of the genus Arcobacter.</title>
        <authorList>
            <person name="Perez-Cataluna A."/>
            <person name="Figueras M.J."/>
            <person name="Salas-Masso N."/>
        </authorList>
    </citation>
    <scope>NUCLEOTIDE SEQUENCE [LARGE SCALE GENOMIC DNA]</scope>
    <source>
        <strain evidence="3 5">CECT 7837</strain>
    </source>
</reference>
<evidence type="ECO:0000313" key="2">
    <source>
        <dbReference type="EMBL" id="AXX94372.1"/>
    </source>
</evidence>
<accession>A0A347U694</accession>